<comment type="caution">
    <text evidence="2">The sequence shown here is derived from an EMBL/GenBank/DDBJ whole genome shotgun (WGS) entry which is preliminary data.</text>
</comment>
<keyword evidence="1" id="KW-1133">Transmembrane helix</keyword>
<keyword evidence="1" id="KW-0472">Membrane</keyword>
<evidence type="ECO:0000256" key="1">
    <source>
        <dbReference type="SAM" id="Phobius"/>
    </source>
</evidence>
<accession>A0A226DW12</accession>
<gene>
    <name evidence="2" type="ORF">Fcan01_16463</name>
</gene>
<dbReference type="Proteomes" id="UP000198287">
    <property type="component" value="Unassembled WGS sequence"/>
</dbReference>
<dbReference type="EMBL" id="LNIX01000011">
    <property type="protein sequence ID" value="OXA48881.1"/>
    <property type="molecule type" value="Genomic_DNA"/>
</dbReference>
<feature type="transmembrane region" description="Helical" evidence="1">
    <location>
        <begin position="85"/>
        <end position="108"/>
    </location>
</feature>
<dbReference type="AlphaFoldDB" id="A0A226DW12"/>
<proteinExistence type="predicted"/>
<keyword evidence="3" id="KW-1185">Reference proteome</keyword>
<evidence type="ECO:0000313" key="3">
    <source>
        <dbReference type="Proteomes" id="UP000198287"/>
    </source>
</evidence>
<protein>
    <submittedName>
        <fullName evidence="2">Uncharacterized protein</fullName>
    </submittedName>
</protein>
<organism evidence="2 3">
    <name type="scientific">Folsomia candida</name>
    <name type="common">Springtail</name>
    <dbReference type="NCBI Taxonomy" id="158441"/>
    <lineage>
        <taxon>Eukaryota</taxon>
        <taxon>Metazoa</taxon>
        <taxon>Ecdysozoa</taxon>
        <taxon>Arthropoda</taxon>
        <taxon>Hexapoda</taxon>
        <taxon>Collembola</taxon>
        <taxon>Entomobryomorpha</taxon>
        <taxon>Isotomoidea</taxon>
        <taxon>Isotomidae</taxon>
        <taxon>Proisotominae</taxon>
        <taxon>Folsomia</taxon>
    </lineage>
</organism>
<evidence type="ECO:0000313" key="2">
    <source>
        <dbReference type="EMBL" id="OXA48881.1"/>
    </source>
</evidence>
<sequence length="132" mass="15053">MQCILTAIYCTAMFLNICIGPLPTSRRLQGFAVFMATVSASILKWNYSIDIAPIQIVNAFLDFEERIMSDLPTLRLAVTGRAIKVFLYLLEISLFTYPIFVFLLLRFLPCTPPFILSMFATCGRTLMEETRH</sequence>
<name>A0A226DW12_FOLCA</name>
<reference evidence="2 3" key="1">
    <citation type="submission" date="2015-12" db="EMBL/GenBank/DDBJ databases">
        <title>The genome of Folsomia candida.</title>
        <authorList>
            <person name="Faddeeva A."/>
            <person name="Derks M.F."/>
            <person name="Anvar Y."/>
            <person name="Smit S."/>
            <person name="Van Straalen N."/>
            <person name="Roelofs D."/>
        </authorList>
    </citation>
    <scope>NUCLEOTIDE SEQUENCE [LARGE SCALE GENOMIC DNA]</scope>
    <source>
        <strain evidence="2 3">VU population</strain>
        <tissue evidence="2">Whole body</tissue>
    </source>
</reference>
<keyword evidence="1" id="KW-0812">Transmembrane</keyword>